<proteinExistence type="predicted"/>
<feature type="transmembrane region" description="Helical" evidence="1">
    <location>
        <begin position="6"/>
        <end position="24"/>
    </location>
</feature>
<keyword evidence="1" id="KW-1133">Transmembrane helix</keyword>
<dbReference type="EMBL" id="LVVL01000001">
    <property type="protein sequence ID" value="OAN15636.1"/>
    <property type="molecule type" value="Genomic_DNA"/>
</dbReference>
<sequence length="94" mass="10495">MLSVDAWFYIYFAIGAVGVFLIGYGIAKKTQKQDSGFSFILLMSVVLFAALTYWFNGAAREVLMGTLPWLINLIFGGVLLIVFLTGSKMIFKRI</sequence>
<keyword evidence="1" id="KW-0812">Transmembrane</keyword>
<organism evidence="2 3">
    <name type="scientific">Exiguobacterium undae</name>
    <dbReference type="NCBI Taxonomy" id="169177"/>
    <lineage>
        <taxon>Bacteria</taxon>
        <taxon>Bacillati</taxon>
        <taxon>Bacillota</taxon>
        <taxon>Bacilli</taxon>
        <taxon>Bacillales</taxon>
        <taxon>Bacillales Family XII. Incertae Sedis</taxon>
        <taxon>Exiguobacterium</taxon>
    </lineage>
</organism>
<accession>A0ABX2VBW1</accession>
<evidence type="ECO:0000256" key="1">
    <source>
        <dbReference type="SAM" id="Phobius"/>
    </source>
</evidence>
<keyword evidence="1" id="KW-0472">Membrane</keyword>
<dbReference type="RefSeq" id="WP_028106452.1">
    <property type="nucleotide sequence ID" value="NZ_LVVL01000001.1"/>
</dbReference>
<feature type="transmembrane region" description="Helical" evidence="1">
    <location>
        <begin position="67"/>
        <end position="86"/>
    </location>
</feature>
<reference evidence="2 3" key="1">
    <citation type="submission" date="2016-03" db="EMBL/GenBank/DDBJ databases">
        <authorList>
            <person name="Cho S.-Y."/>
            <person name="Lim S."/>
            <person name="Kim H."/>
            <person name="Soh E.H."/>
            <person name="Moon J.S."/>
        </authorList>
    </citation>
    <scope>NUCLEOTIDE SEQUENCE [LARGE SCALE GENOMIC DNA]</scope>
    <source>
        <strain evidence="2 3">KCTC 3810</strain>
    </source>
</reference>
<evidence type="ECO:0000313" key="3">
    <source>
        <dbReference type="Proteomes" id="UP000078447"/>
    </source>
</evidence>
<feature type="transmembrane region" description="Helical" evidence="1">
    <location>
        <begin position="36"/>
        <end position="55"/>
    </location>
</feature>
<name>A0ABX2VBW1_9BACL</name>
<evidence type="ECO:0000313" key="2">
    <source>
        <dbReference type="EMBL" id="OAN15636.1"/>
    </source>
</evidence>
<protein>
    <submittedName>
        <fullName evidence="2">Uncharacterized protein</fullName>
    </submittedName>
</protein>
<gene>
    <name evidence="2" type="ORF">A3783_06780</name>
</gene>
<keyword evidence="3" id="KW-1185">Reference proteome</keyword>
<dbReference type="Proteomes" id="UP000078447">
    <property type="component" value="Unassembled WGS sequence"/>
</dbReference>
<comment type="caution">
    <text evidence="2">The sequence shown here is derived from an EMBL/GenBank/DDBJ whole genome shotgun (WGS) entry which is preliminary data.</text>
</comment>